<dbReference type="GO" id="GO:0006814">
    <property type="term" value="P:sodium ion transport"/>
    <property type="evidence" value="ECO:0007669"/>
    <property type="project" value="UniProtKB-KW"/>
</dbReference>
<feature type="transmembrane region" description="Helical" evidence="14">
    <location>
        <begin position="316"/>
        <end position="343"/>
    </location>
</feature>
<dbReference type="GO" id="GO:0015293">
    <property type="term" value="F:symporter activity"/>
    <property type="evidence" value="ECO:0007669"/>
    <property type="project" value="UniProtKB-KW"/>
</dbReference>
<feature type="transmembrane region" description="Helical" evidence="14">
    <location>
        <begin position="442"/>
        <end position="463"/>
    </location>
</feature>
<comment type="caution">
    <text evidence="15">The sequence shown here is derived from an EMBL/GenBank/DDBJ whole genome shotgun (WGS) entry which is preliminary data.</text>
</comment>
<dbReference type="EMBL" id="DSZZ01000305">
    <property type="protein sequence ID" value="HGU53166.1"/>
    <property type="molecule type" value="Genomic_DNA"/>
</dbReference>
<reference evidence="15" key="1">
    <citation type="journal article" date="2020" name="mSystems">
        <title>Genome- and Community-Level Interaction Insights into Carbon Utilization and Element Cycling Functions of Hydrothermarchaeota in Hydrothermal Sediment.</title>
        <authorList>
            <person name="Zhou Z."/>
            <person name="Liu Y."/>
            <person name="Xu W."/>
            <person name="Pan J."/>
            <person name="Luo Z.H."/>
            <person name="Li M."/>
        </authorList>
    </citation>
    <scope>NUCLEOTIDE SEQUENCE [LARGE SCALE GENOMIC DNA]</scope>
    <source>
        <strain evidence="15">SpSt-61</strain>
    </source>
</reference>
<feature type="transmembrane region" description="Helical" evidence="14">
    <location>
        <begin position="6"/>
        <end position="23"/>
    </location>
</feature>
<evidence type="ECO:0000256" key="2">
    <source>
        <dbReference type="ARBA" id="ARBA00006434"/>
    </source>
</evidence>
<dbReference type="Gene3D" id="1.20.1730.10">
    <property type="entry name" value="Sodium/glucose cotransporter"/>
    <property type="match status" value="1"/>
</dbReference>
<keyword evidence="7 14" id="KW-1133">Transmembrane helix</keyword>
<comment type="subcellular location">
    <subcellularLocation>
        <location evidence="1">Cell membrane</location>
        <topology evidence="1">Multi-pass membrane protein</topology>
    </subcellularLocation>
</comment>
<comment type="catalytic activity">
    <reaction evidence="12">
        <text>L-proline(in) + Na(+)(in) = L-proline(out) + Na(+)(out)</text>
        <dbReference type="Rhea" id="RHEA:28967"/>
        <dbReference type="ChEBI" id="CHEBI:29101"/>
        <dbReference type="ChEBI" id="CHEBI:60039"/>
    </reaction>
</comment>
<evidence type="ECO:0000256" key="9">
    <source>
        <dbReference type="ARBA" id="ARBA00023065"/>
    </source>
</evidence>
<keyword evidence="6" id="KW-0769">Symport</keyword>
<feature type="transmembrane region" description="Helical" evidence="14">
    <location>
        <begin position="150"/>
        <end position="172"/>
    </location>
</feature>
<gene>
    <name evidence="15" type="ORF">ENT78_06580</name>
</gene>
<dbReference type="InterPro" id="IPR001734">
    <property type="entry name" value="Na/solute_symporter"/>
</dbReference>
<organism evidence="15">
    <name type="scientific">Fervidobacterium pennivorans</name>
    <dbReference type="NCBI Taxonomy" id="93466"/>
    <lineage>
        <taxon>Bacteria</taxon>
        <taxon>Thermotogati</taxon>
        <taxon>Thermotogota</taxon>
        <taxon>Thermotogae</taxon>
        <taxon>Thermotogales</taxon>
        <taxon>Fervidobacteriaceae</taxon>
        <taxon>Fervidobacterium</taxon>
    </lineage>
</organism>
<feature type="transmembrane region" description="Helical" evidence="14">
    <location>
        <begin position="35"/>
        <end position="60"/>
    </location>
</feature>
<dbReference type="PANTHER" id="PTHR48086">
    <property type="entry name" value="SODIUM/PROLINE SYMPORTER-RELATED"/>
    <property type="match status" value="1"/>
</dbReference>
<proteinExistence type="inferred from homology"/>
<sequence>MIEFIIYLLVVTIAIIGIGVWGYKIGKKTAVDYMIAGGMLGFVASYFWVAFVIYSAWTFFGFAGYLYLRGPAYHLFPLMAHLGFAIAIWTIGRKLLKSRAKYGVITPIEALAKRYGSNFVRLMLSVVLITFIVPYIGLQITSIGATLQTFVGVPYLAGVLYMAALMLILIYLGGMRSVAWANVMWGIIMTVAFLGSLVWVVSASGTSIPEMAISLYEKDPVKMGLGYYTIPFAIGLAIAGITVFCWPHVLQATLGMRDEKVLKKVVLAWLVIGGFVVYLGAYLWGNIVAAYLSPGLTGKAADVAVLVTIKKFTPDAWVMFVILGILAAAISTSATQLMTAAIFTSNDLIGAVRKTMKDEAKILWTRVICILVVILSTIFAYFYPVEIGRMLDAIASPGYSMITAALLGLFWKRGTKEGVIAATIGGVLLLVCGFFYPPLTLGTHPVVVPLFVSLVIFFIVSLVTPPPSEEDLEIFFEEVQKPEAK</sequence>
<evidence type="ECO:0000256" key="8">
    <source>
        <dbReference type="ARBA" id="ARBA00023053"/>
    </source>
</evidence>
<feature type="transmembrane region" description="Helical" evidence="14">
    <location>
        <begin position="418"/>
        <end position="436"/>
    </location>
</feature>
<feature type="transmembrane region" description="Helical" evidence="14">
    <location>
        <begin position="266"/>
        <end position="285"/>
    </location>
</feature>
<protein>
    <submittedName>
        <fullName evidence="15">Sodium:solute symporter family protein</fullName>
    </submittedName>
</protein>
<keyword evidence="3" id="KW-0813">Transport</keyword>
<evidence type="ECO:0000256" key="10">
    <source>
        <dbReference type="ARBA" id="ARBA00023136"/>
    </source>
</evidence>
<evidence type="ECO:0000256" key="14">
    <source>
        <dbReference type="SAM" id="Phobius"/>
    </source>
</evidence>
<evidence type="ECO:0000256" key="11">
    <source>
        <dbReference type="ARBA" id="ARBA00023201"/>
    </source>
</evidence>
<dbReference type="PANTHER" id="PTHR48086:SF3">
    <property type="entry name" value="SODIUM_PROLINE SYMPORTER"/>
    <property type="match status" value="1"/>
</dbReference>
<keyword evidence="10 14" id="KW-0472">Membrane</keyword>
<evidence type="ECO:0000256" key="5">
    <source>
        <dbReference type="ARBA" id="ARBA00022692"/>
    </source>
</evidence>
<comment type="similarity">
    <text evidence="2 13">Belongs to the sodium:solute symporter (SSF) (TC 2.A.21) family.</text>
</comment>
<keyword evidence="4" id="KW-1003">Cell membrane</keyword>
<feature type="transmembrane region" description="Helical" evidence="14">
    <location>
        <begin position="72"/>
        <end position="92"/>
    </location>
</feature>
<evidence type="ECO:0000256" key="1">
    <source>
        <dbReference type="ARBA" id="ARBA00004651"/>
    </source>
</evidence>
<evidence type="ECO:0000256" key="7">
    <source>
        <dbReference type="ARBA" id="ARBA00022989"/>
    </source>
</evidence>
<keyword evidence="11" id="KW-0739">Sodium transport</keyword>
<accession>A0A7V4KDG7</accession>
<dbReference type="Pfam" id="PF00474">
    <property type="entry name" value="SSF"/>
    <property type="match status" value="1"/>
</dbReference>
<keyword evidence="9" id="KW-0406">Ion transport</keyword>
<feature type="transmembrane region" description="Helical" evidence="14">
    <location>
        <begin position="184"/>
        <end position="205"/>
    </location>
</feature>
<evidence type="ECO:0000256" key="4">
    <source>
        <dbReference type="ARBA" id="ARBA00022475"/>
    </source>
</evidence>
<dbReference type="InterPro" id="IPR050277">
    <property type="entry name" value="Sodium:Solute_Symporter"/>
</dbReference>
<keyword evidence="8" id="KW-0915">Sodium</keyword>
<dbReference type="GO" id="GO:0005886">
    <property type="term" value="C:plasma membrane"/>
    <property type="evidence" value="ECO:0007669"/>
    <property type="project" value="UniProtKB-SubCell"/>
</dbReference>
<keyword evidence="5 14" id="KW-0812">Transmembrane</keyword>
<dbReference type="AlphaFoldDB" id="A0A7V4KDG7"/>
<evidence type="ECO:0000256" key="3">
    <source>
        <dbReference type="ARBA" id="ARBA00022448"/>
    </source>
</evidence>
<feature type="transmembrane region" description="Helical" evidence="14">
    <location>
        <begin position="225"/>
        <end position="246"/>
    </location>
</feature>
<evidence type="ECO:0000313" key="15">
    <source>
        <dbReference type="EMBL" id="HGU53166.1"/>
    </source>
</evidence>
<dbReference type="CDD" id="cd10322">
    <property type="entry name" value="SLC5sbd"/>
    <property type="match status" value="1"/>
</dbReference>
<evidence type="ECO:0000256" key="13">
    <source>
        <dbReference type="RuleBase" id="RU362091"/>
    </source>
</evidence>
<name>A0A7V4KDG7_FERPE</name>
<dbReference type="PROSITE" id="PS50283">
    <property type="entry name" value="NA_SOLUT_SYMP_3"/>
    <property type="match status" value="1"/>
</dbReference>
<evidence type="ECO:0000256" key="12">
    <source>
        <dbReference type="ARBA" id="ARBA00033708"/>
    </source>
</evidence>
<feature type="transmembrane region" description="Helical" evidence="14">
    <location>
        <begin position="394"/>
        <end position="411"/>
    </location>
</feature>
<dbReference type="InterPro" id="IPR038377">
    <property type="entry name" value="Na/Glc_symporter_sf"/>
</dbReference>
<feature type="transmembrane region" description="Helical" evidence="14">
    <location>
        <begin position="119"/>
        <end position="138"/>
    </location>
</feature>
<evidence type="ECO:0000256" key="6">
    <source>
        <dbReference type="ARBA" id="ARBA00022847"/>
    </source>
</evidence>
<feature type="transmembrane region" description="Helical" evidence="14">
    <location>
        <begin position="363"/>
        <end position="382"/>
    </location>
</feature>